<dbReference type="AlphaFoldDB" id="A0A1C3XDF9"/>
<protein>
    <submittedName>
        <fullName evidence="1">Uncharacterized protein</fullName>
    </submittedName>
</protein>
<evidence type="ECO:0000313" key="1">
    <source>
        <dbReference type="EMBL" id="SCB50278.1"/>
    </source>
</evidence>
<dbReference type="EMBL" id="FMAI01000014">
    <property type="protein sequence ID" value="SCB50278.1"/>
    <property type="molecule type" value="Genomic_DNA"/>
</dbReference>
<proteinExistence type="predicted"/>
<gene>
    <name evidence="1" type="ORF">GA0061098_1014124</name>
</gene>
<evidence type="ECO:0000313" key="2">
    <source>
        <dbReference type="Proteomes" id="UP000199184"/>
    </source>
</evidence>
<keyword evidence="2" id="KW-1185">Reference proteome</keyword>
<organism evidence="1 2">
    <name type="scientific">Bradyrhizobium shewense</name>
    <dbReference type="NCBI Taxonomy" id="1761772"/>
    <lineage>
        <taxon>Bacteria</taxon>
        <taxon>Pseudomonadati</taxon>
        <taxon>Pseudomonadota</taxon>
        <taxon>Alphaproteobacteria</taxon>
        <taxon>Hyphomicrobiales</taxon>
        <taxon>Nitrobacteraceae</taxon>
        <taxon>Bradyrhizobium</taxon>
    </lineage>
</organism>
<name>A0A1C3XDF9_9BRAD</name>
<reference evidence="2" key="1">
    <citation type="submission" date="2016-08" db="EMBL/GenBank/DDBJ databases">
        <authorList>
            <person name="Varghese N."/>
            <person name="Submissions Spin"/>
        </authorList>
    </citation>
    <scope>NUCLEOTIDE SEQUENCE [LARGE SCALE GENOMIC DNA]</scope>
    <source>
        <strain evidence="2">ERR11</strain>
    </source>
</reference>
<dbReference type="Proteomes" id="UP000199184">
    <property type="component" value="Unassembled WGS sequence"/>
</dbReference>
<sequence length="43" mass="4609">MVYDRERKGPALIGTAWAAGLTKEQAEQALRSLTASPADKPPL</sequence>
<accession>A0A1C3XDF9</accession>